<proteinExistence type="predicted"/>
<accession>A0A396IR69</accession>
<reference evidence="1" key="1">
    <citation type="journal article" date="2018" name="Nat. Plants">
        <title>Whole-genome landscape of Medicago truncatula symbiotic genes.</title>
        <authorList>
            <person name="Pecrix Y."/>
            <person name="Gamas P."/>
            <person name="Carrere S."/>
        </authorList>
    </citation>
    <scope>NUCLEOTIDE SEQUENCE</scope>
    <source>
        <tissue evidence="1">Leaves</tissue>
    </source>
</reference>
<organism evidence="1">
    <name type="scientific">Medicago truncatula</name>
    <name type="common">Barrel medic</name>
    <name type="synonym">Medicago tribuloides</name>
    <dbReference type="NCBI Taxonomy" id="3880"/>
    <lineage>
        <taxon>Eukaryota</taxon>
        <taxon>Viridiplantae</taxon>
        <taxon>Streptophyta</taxon>
        <taxon>Embryophyta</taxon>
        <taxon>Tracheophyta</taxon>
        <taxon>Spermatophyta</taxon>
        <taxon>Magnoliopsida</taxon>
        <taxon>eudicotyledons</taxon>
        <taxon>Gunneridae</taxon>
        <taxon>Pentapetalae</taxon>
        <taxon>rosids</taxon>
        <taxon>fabids</taxon>
        <taxon>Fabales</taxon>
        <taxon>Fabaceae</taxon>
        <taxon>Papilionoideae</taxon>
        <taxon>50 kb inversion clade</taxon>
        <taxon>NPAAA clade</taxon>
        <taxon>Hologalegina</taxon>
        <taxon>IRL clade</taxon>
        <taxon>Trifolieae</taxon>
        <taxon>Medicago</taxon>
    </lineage>
</organism>
<protein>
    <submittedName>
        <fullName evidence="1">Uncharacterized protein</fullName>
    </submittedName>
</protein>
<dbReference type="AlphaFoldDB" id="A0A396IR69"/>
<sequence>MEKMLLLSPSEKCHKSVSNILTHLISENFLCKRIPNVFRAKGKPPHFSTILIPMDSRFGYSNIFLPSKACLTNKLQESLSSNCLK</sequence>
<name>A0A396IR69_MEDTR</name>
<dbReference type="Gramene" id="rna14421">
    <property type="protein sequence ID" value="RHN66435.1"/>
    <property type="gene ID" value="gene14421"/>
</dbReference>
<gene>
    <name evidence="1" type="ORF">MtrunA17_Chr3g0091021</name>
</gene>
<dbReference type="Proteomes" id="UP000265566">
    <property type="component" value="Chromosome 3"/>
</dbReference>
<dbReference type="EMBL" id="PSQE01000003">
    <property type="protein sequence ID" value="RHN66435.1"/>
    <property type="molecule type" value="Genomic_DNA"/>
</dbReference>
<comment type="caution">
    <text evidence="1">The sequence shown here is derived from an EMBL/GenBank/DDBJ whole genome shotgun (WGS) entry which is preliminary data.</text>
</comment>
<evidence type="ECO:0000313" key="1">
    <source>
        <dbReference type="EMBL" id="RHN66435.1"/>
    </source>
</evidence>